<evidence type="ECO:0000256" key="7">
    <source>
        <dbReference type="ARBA" id="ARBA00022833"/>
    </source>
</evidence>
<feature type="domain" description="Alpha-carbonic anhydrase" evidence="12">
    <location>
        <begin position="40"/>
        <end position="292"/>
    </location>
</feature>
<dbReference type="SUPFAM" id="SSF51069">
    <property type="entry name" value="Carbonic anhydrase"/>
    <property type="match status" value="1"/>
</dbReference>
<dbReference type="InterPro" id="IPR018338">
    <property type="entry name" value="Carbonic_anhydrase_a-class_CS"/>
</dbReference>
<keyword evidence="10" id="KW-0732">Signal</keyword>
<dbReference type="PROSITE" id="PS51144">
    <property type="entry name" value="ALPHA_CA_2"/>
    <property type="match status" value="1"/>
</dbReference>
<keyword evidence="7 10" id="KW-0862">Zinc</keyword>
<keyword evidence="6 10" id="KW-0479">Metal-binding</keyword>
<dbReference type="PANTHER" id="PTHR18952">
    <property type="entry name" value="CARBONIC ANHYDRASE"/>
    <property type="match status" value="1"/>
</dbReference>
<feature type="compositionally biased region" description="Basic and acidic residues" evidence="11">
    <location>
        <begin position="298"/>
        <end position="316"/>
    </location>
</feature>
<feature type="chain" id="PRO_5025085617" description="Carbonic anhydrase" evidence="10">
    <location>
        <begin position="19"/>
        <end position="332"/>
    </location>
</feature>
<dbReference type="GO" id="GO:0005576">
    <property type="term" value="C:extracellular region"/>
    <property type="evidence" value="ECO:0007669"/>
    <property type="project" value="UniProtKB-SubCell"/>
</dbReference>
<proteinExistence type="evidence at transcript level"/>
<keyword evidence="8 10" id="KW-0456">Lyase</keyword>
<evidence type="ECO:0000256" key="1">
    <source>
        <dbReference type="ARBA" id="ARBA00002904"/>
    </source>
</evidence>
<dbReference type="InterPro" id="IPR036398">
    <property type="entry name" value="CA_dom_sf"/>
</dbReference>
<gene>
    <name evidence="13" type="primary">CA2</name>
</gene>
<dbReference type="EC" id="4.2.1.1" evidence="4 10"/>
<dbReference type="GO" id="GO:0004089">
    <property type="term" value="F:carbonate dehydratase activity"/>
    <property type="evidence" value="ECO:0007669"/>
    <property type="project" value="UniProtKB-UniRule"/>
</dbReference>
<organism evidence="13">
    <name type="scientific">Sinohyriopsis cumingii</name>
    <name type="common">Triangle sail mussel</name>
    <name type="synonym">Hyriopsis cumingii</name>
    <dbReference type="NCBI Taxonomy" id="165450"/>
    <lineage>
        <taxon>Eukaryota</taxon>
        <taxon>Metazoa</taxon>
        <taxon>Spiralia</taxon>
        <taxon>Lophotrochozoa</taxon>
        <taxon>Mollusca</taxon>
        <taxon>Bivalvia</taxon>
        <taxon>Autobranchia</taxon>
        <taxon>Heteroconchia</taxon>
        <taxon>Palaeoheterodonta</taxon>
        <taxon>Unionida</taxon>
        <taxon>Unionoidea</taxon>
        <taxon>Unionidae</taxon>
        <taxon>Gonideinae</taxon>
        <taxon>Sinohyriopsis</taxon>
    </lineage>
</organism>
<evidence type="ECO:0000256" key="2">
    <source>
        <dbReference type="ARBA" id="ARBA00004613"/>
    </source>
</evidence>
<evidence type="ECO:0000256" key="4">
    <source>
        <dbReference type="ARBA" id="ARBA00012925"/>
    </source>
</evidence>
<evidence type="ECO:0000313" key="13">
    <source>
        <dbReference type="EMBL" id="ALK87063.1"/>
    </source>
</evidence>
<keyword evidence="5" id="KW-0964">Secreted</keyword>
<evidence type="ECO:0000256" key="10">
    <source>
        <dbReference type="RuleBase" id="RU367011"/>
    </source>
</evidence>
<evidence type="ECO:0000256" key="3">
    <source>
        <dbReference type="ARBA" id="ARBA00010718"/>
    </source>
</evidence>
<feature type="signal peptide" evidence="10">
    <location>
        <begin position="1"/>
        <end position="18"/>
    </location>
</feature>
<comment type="cofactor">
    <cofactor evidence="10">
        <name>Zn(2+)</name>
        <dbReference type="ChEBI" id="CHEBI:29105"/>
    </cofactor>
</comment>
<comment type="catalytic activity">
    <reaction evidence="9 10">
        <text>hydrogencarbonate + H(+) = CO2 + H2O</text>
        <dbReference type="Rhea" id="RHEA:10748"/>
        <dbReference type="ChEBI" id="CHEBI:15377"/>
        <dbReference type="ChEBI" id="CHEBI:15378"/>
        <dbReference type="ChEBI" id="CHEBI:16526"/>
        <dbReference type="ChEBI" id="CHEBI:17544"/>
        <dbReference type="EC" id="4.2.1.1"/>
    </reaction>
</comment>
<dbReference type="Gene3D" id="3.10.200.10">
    <property type="entry name" value="Alpha carbonic anhydrase"/>
    <property type="match status" value="1"/>
</dbReference>
<sequence>MVVATVILLFACAAVCNCVGPEPPGGFEAYSANPEENCKVPWHYDIENDTFGPYCWGNTWKNCYGTKQSPINIDTEKVSYKSFSPKYNLSKELSGTLVIVERSPKFLVNERNSLYNLSQIPFLKKDEMFRLKQFHMHFPAKEDGVGSEHRINCEGYDGELHFVHKKPNEAESETVVVLAIFVEKGDNTELALQGFFENLKEVQKCGDAKNFSLHRLTFLENLEDLYTYNGSFTTPPCDERVIWLIKRKPITVSEEHFEILEQLRYDEIHISEHGNIRPPFPMTVDRKVHANFKVPNGENKENKHGNNNDKNNGDECTEWYKSRRCRKDNDDS</sequence>
<evidence type="ECO:0000259" key="12">
    <source>
        <dbReference type="PROSITE" id="PS51144"/>
    </source>
</evidence>
<dbReference type="PROSITE" id="PS00162">
    <property type="entry name" value="ALPHA_CA_1"/>
    <property type="match status" value="1"/>
</dbReference>
<evidence type="ECO:0000256" key="8">
    <source>
        <dbReference type="ARBA" id="ARBA00023239"/>
    </source>
</evidence>
<dbReference type="PANTHER" id="PTHR18952:SF265">
    <property type="entry name" value="CARBONIC ANHYDRASE"/>
    <property type="match status" value="1"/>
</dbReference>
<comment type="function">
    <text evidence="1 10">Reversible hydration of carbon dioxide.</text>
</comment>
<dbReference type="GO" id="GO:0008270">
    <property type="term" value="F:zinc ion binding"/>
    <property type="evidence" value="ECO:0007669"/>
    <property type="project" value="UniProtKB-UniRule"/>
</dbReference>
<protein>
    <recommendedName>
        <fullName evidence="4 10">Carbonic anhydrase</fullName>
        <ecNumber evidence="4 10">4.2.1.1</ecNumber>
    </recommendedName>
</protein>
<dbReference type="Pfam" id="PF00194">
    <property type="entry name" value="Carb_anhydrase"/>
    <property type="match status" value="1"/>
</dbReference>
<comment type="subcellular location">
    <subcellularLocation>
        <location evidence="2">Secreted</location>
    </subcellularLocation>
</comment>
<accession>A0A0P0M6J7</accession>
<name>A0A0P0M6J7_SINCU</name>
<evidence type="ECO:0000256" key="6">
    <source>
        <dbReference type="ARBA" id="ARBA00022723"/>
    </source>
</evidence>
<dbReference type="EMBL" id="KR822705">
    <property type="protein sequence ID" value="ALK87063.1"/>
    <property type="molecule type" value="mRNA"/>
</dbReference>
<dbReference type="SMART" id="SM01057">
    <property type="entry name" value="Carb_anhydrase"/>
    <property type="match status" value="1"/>
</dbReference>
<feature type="region of interest" description="Disordered" evidence="11">
    <location>
        <begin position="293"/>
        <end position="316"/>
    </location>
</feature>
<dbReference type="InterPro" id="IPR023561">
    <property type="entry name" value="Carbonic_anhydrase_a-class"/>
</dbReference>
<reference evidence="13" key="1">
    <citation type="submission" date="2015-05" db="EMBL/GenBank/DDBJ databases">
        <authorList>
            <person name="Wang D.B."/>
            <person name="Wang M."/>
        </authorList>
    </citation>
    <scope>NUCLEOTIDE SEQUENCE</scope>
</reference>
<comment type="similarity">
    <text evidence="3 10">Belongs to the alpha-carbonic anhydrase family.</text>
</comment>
<evidence type="ECO:0000256" key="11">
    <source>
        <dbReference type="SAM" id="MobiDB-lite"/>
    </source>
</evidence>
<evidence type="ECO:0000256" key="5">
    <source>
        <dbReference type="ARBA" id="ARBA00022525"/>
    </source>
</evidence>
<dbReference type="AlphaFoldDB" id="A0A0P0M6J7"/>
<evidence type="ECO:0000256" key="9">
    <source>
        <dbReference type="ARBA" id="ARBA00048348"/>
    </source>
</evidence>
<dbReference type="CDD" id="cd00326">
    <property type="entry name" value="alpha_CA"/>
    <property type="match status" value="1"/>
</dbReference>
<dbReference type="InterPro" id="IPR001148">
    <property type="entry name" value="CA_dom"/>
</dbReference>